<dbReference type="GO" id="GO:0006412">
    <property type="term" value="P:translation"/>
    <property type="evidence" value="ECO:0007669"/>
    <property type="project" value="UniProtKB-UniRule"/>
</dbReference>
<dbReference type="GO" id="GO:0003735">
    <property type="term" value="F:structural constituent of ribosome"/>
    <property type="evidence" value="ECO:0007669"/>
    <property type="project" value="InterPro"/>
</dbReference>
<proteinExistence type="inferred from homology"/>
<dbReference type="GO" id="GO:0019843">
    <property type="term" value="F:rRNA binding"/>
    <property type="evidence" value="ECO:0007669"/>
    <property type="project" value="UniProtKB-UniRule"/>
</dbReference>
<sequence length="155" mass="17276">MKLNKLNNCVMGYKKEKKRRGRGIGSGKGKTCGKGHKGQKARSGKKIKRGFEGGQLPLKRIIPKMGFISRKYGVSKSKEVRICELAKIKNNMIDIRTLKSAKLIKKSTKVVKIISSGSVLFLGEIRKKPVIIRGINVTKRVRNDIEKNGGKIESK</sequence>
<dbReference type="GO" id="GO:0022625">
    <property type="term" value="C:cytosolic large ribosomal subunit"/>
    <property type="evidence" value="ECO:0007669"/>
    <property type="project" value="TreeGrafter"/>
</dbReference>
<dbReference type="Gene3D" id="3.100.10.10">
    <property type="match status" value="1"/>
</dbReference>
<dbReference type="InterPro" id="IPR030878">
    <property type="entry name" value="Ribosomal_uL15"/>
</dbReference>
<name>A0A6S6S5B1_9GAMM</name>
<gene>
    <name evidence="4 7" type="primary">rplO</name>
    <name evidence="7" type="ORF">SISI_0102</name>
</gene>
<protein>
    <recommendedName>
        <fullName evidence="4">Large ribosomal subunit protein uL15</fullName>
    </recommendedName>
</protein>
<comment type="caution">
    <text evidence="7">The sequence shown here is derived from an EMBL/GenBank/DDBJ whole genome shotgun (WGS) entry which is preliminary data.</text>
</comment>
<dbReference type="AlphaFoldDB" id="A0A6S6S5B1"/>
<evidence type="ECO:0000256" key="2">
    <source>
        <dbReference type="ARBA" id="ARBA00022980"/>
    </source>
</evidence>
<comment type="subunit">
    <text evidence="4">Part of the 50S ribosomal subunit.</text>
</comment>
<feature type="domain" description="Large ribosomal subunit protein uL15/eL18" evidence="6">
    <location>
        <begin position="88"/>
        <end position="153"/>
    </location>
</feature>
<reference evidence="7 8" key="1">
    <citation type="submission" date="2019-12" db="EMBL/GenBank/DDBJ databases">
        <authorList>
            <person name="Santos-Garcia D."/>
            <person name="Santos-Garcia D."/>
            <person name="Santos-Garcia D."/>
        </authorList>
    </citation>
    <scope>NUCLEOTIDE SEQUENCE [LARGE SCALE GENOMIC DNA]</scope>
    <source>
        <strain evidence="7">SiSi</strain>
    </source>
</reference>
<dbReference type="EMBL" id="CACTJB010000001">
    <property type="protein sequence ID" value="CAA3705151.1"/>
    <property type="molecule type" value="Genomic_DNA"/>
</dbReference>
<accession>A0A6S6S5B1</accession>
<comment type="function">
    <text evidence="4">Binds to the 23S rRNA.</text>
</comment>
<dbReference type="PANTHER" id="PTHR12934:SF11">
    <property type="entry name" value="LARGE RIBOSOMAL SUBUNIT PROTEIN UL15M"/>
    <property type="match status" value="1"/>
</dbReference>
<keyword evidence="4" id="KW-0699">rRNA-binding</keyword>
<feature type="region of interest" description="Disordered" evidence="5">
    <location>
        <begin position="16"/>
        <end position="45"/>
    </location>
</feature>
<dbReference type="SUPFAM" id="SSF52080">
    <property type="entry name" value="Ribosomal proteins L15p and L18e"/>
    <property type="match status" value="1"/>
</dbReference>
<dbReference type="Pfam" id="PF00828">
    <property type="entry name" value="Ribosomal_L27A"/>
    <property type="match status" value="1"/>
</dbReference>
<evidence type="ECO:0000313" key="8">
    <source>
        <dbReference type="Proteomes" id="UP000560980"/>
    </source>
</evidence>
<dbReference type="PANTHER" id="PTHR12934">
    <property type="entry name" value="50S RIBOSOMAL PROTEIN L15"/>
    <property type="match status" value="1"/>
</dbReference>
<evidence type="ECO:0000256" key="4">
    <source>
        <dbReference type="HAMAP-Rule" id="MF_01341"/>
    </source>
</evidence>
<dbReference type="InterPro" id="IPR036227">
    <property type="entry name" value="Ribosomal_uL15/eL18_sf"/>
</dbReference>
<evidence type="ECO:0000256" key="1">
    <source>
        <dbReference type="ARBA" id="ARBA00007320"/>
    </source>
</evidence>
<organism evidence="7 8">
    <name type="scientific">Candidatus Portiera aleyrodidarum</name>
    <name type="common">primary endosymbiont of Bemisia tabaci</name>
    <dbReference type="NCBI Taxonomy" id="91844"/>
    <lineage>
        <taxon>Bacteria</taxon>
        <taxon>Pseudomonadati</taxon>
        <taxon>Pseudomonadota</taxon>
        <taxon>Gammaproteobacteria</taxon>
        <taxon>Candidatus Johnevansiales</taxon>
        <taxon>Candidatus Johnevansiaceae</taxon>
        <taxon>Candidatus Portiera</taxon>
    </lineage>
</organism>
<evidence type="ECO:0000313" key="7">
    <source>
        <dbReference type="EMBL" id="CAA3705151.1"/>
    </source>
</evidence>
<evidence type="ECO:0000256" key="5">
    <source>
        <dbReference type="SAM" id="MobiDB-lite"/>
    </source>
</evidence>
<dbReference type="InterPro" id="IPR005749">
    <property type="entry name" value="Ribosomal_uL15_bac-type"/>
</dbReference>
<keyword evidence="2 4" id="KW-0689">Ribosomal protein</keyword>
<evidence type="ECO:0000259" key="6">
    <source>
        <dbReference type="Pfam" id="PF00828"/>
    </source>
</evidence>
<dbReference type="NCBIfam" id="TIGR01071">
    <property type="entry name" value="rplO_bact"/>
    <property type="match status" value="1"/>
</dbReference>
<comment type="similarity">
    <text evidence="1 4">Belongs to the universal ribosomal protein uL15 family.</text>
</comment>
<keyword evidence="3 4" id="KW-0687">Ribonucleoprotein</keyword>
<dbReference type="Proteomes" id="UP000560980">
    <property type="component" value="Unassembled WGS sequence"/>
</dbReference>
<keyword evidence="4" id="KW-0694">RNA-binding</keyword>
<evidence type="ECO:0000256" key="3">
    <source>
        <dbReference type="ARBA" id="ARBA00023274"/>
    </source>
</evidence>
<dbReference type="InterPro" id="IPR021131">
    <property type="entry name" value="Ribosomal_uL15/eL18"/>
</dbReference>
<dbReference type="HAMAP" id="MF_01341">
    <property type="entry name" value="Ribosomal_uL15"/>
    <property type="match status" value="1"/>
</dbReference>
<feature type="compositionally biased region" description="Basic residues" evidence="5">
    <location>
        <begin position="31"/>
        <end position="45"/>
    </location>
</feature>
<dbReference type="RefSeq" id="WP_183042932.1">
    <property type="nucleotide sequence ID" value="NZ_CACTJB010000001.1"/>
</dbReference>